<dbReference type="Pfam" id="PF00004">
    <property type="entry name" value="AAA"/>
    <property type="match status" value="1"/>
</dbReference>
<keyword evidence="3" id="KW-0235">DNA replication</keyword>
<keyword evidence="8" id="KW-0131">Cell cycle</keyword>
<evidence type="ECO:0000256" key="3">
    <source>
        <dbReference type="ARBA" id="ARBA00022705"/>
    </source>
</evidence>
<dbReference type="OrthoDB" id="2195431at2759"/>
<reference evidence="13" key="1">
    <citation type="submission" date="2021-03" db="EMBL/GenBank/DDBJ databases">
        <authorList>
            <person name="Li Z."/>
            <person name="Yang C."/>
        </authorList>
    </citation>
    <scope>NUCLEOTIDE SEQUENCE</scope>
    <source>
        <strain evidence="13">Dzin_1.0</strain>
        <tissue evidence="13">Leaf</tissue>
    </source>
</reference>
<dbReference type="InterPro" id="IPR053016">
    <property type="entry name" value="CTF18-RFC_complex"/>
</dbReference>
<feature type="region of interest" description="Disordered" evidence="11">
    <location>
        <begin position="805"/>
        <end position="824"/>
    </location>
</feature>
<dbReference type="GO" id="GO:0005524">
    <property type="term" value="F:ATP binding"/>
    <property type="evidence" value="ECO:0007669"/>
    <property type="project" value="UniProtKB-KW"/>
</dbReference>
<dbReference type="CDD" id="cd00009">
    <property type="entry name" value="AAA"/>
    <property type="match status" value="1"/>
</dbReference>
<gene>
    <name evidence="13" type="ORF">J5N97_002444</name>
</gene>
<dbReference type="GO" id="GO:0003677">
    <property type="term" value="F:DNA binding"/>
    <property type="evidence" value="ECO:0007669"/>
    <property type="project" value="UniProtKB-KW"/>
</dbReference>
<evidence type="ECO:0000256" key="7">
    <source>
        <dbReference type="ARBA" id="ARBA00023242"/>
    </source>
</evidence>
<name>A0A9D5D2U4_9LILI</name>
<evidence type="ECO:0000256" key="4">
    <source>
        <dbReference type="ARBA" id="ARBA00022741"/>
    </source>
</evidence>
<keyword evidence="4" id="KW-0547">Nucleotide-binding</keyword>
<dbReference type="InterPro" id="IPR047854">
    <property type="entry name" value="RFC_lid"/>
</dbReference>
<evidence type="ECO:0000313" key="14">
    <source>
        <dbReference type="Proteomes" id="UP001085076"/>
    </source>
</evidence>
<feature type="domain" description="AAA+ ATPase" evidence="12">
    <location>
        <begin position="315"/>
        <end position="470"/>
    </location>
</feature>
<evidence type="ECO:0000313" key="13">
    <source>
        <dbReference type="EMBL" id="KAJ0984088.1"/>
    </source>
</evidence>
<dbReference type="InterPro" id="IPR003593">
    <property type="entry name" value="AAA+_ATPase"/>
</dbReference>
<comment type="caution">
    <text evidence="13">The sequence shown here is derived from an EMBL/GenBank/DDBJ whole genome shotgun (WGS) entry which is preliminary data.</text>
</comment>
<evidence type="ECO:0000256" key="8">
    <source>
        <dbReference type="ARBA" id="ARBA00023306"/>
    </source>
</evidence>
<protein>
    <recommendedName>
        <fullName evidence="10">Chromosome transmission fidelity protein 18 homolog</fullName>
    </recommendedName>
</protein>
<evidence type="ECO:0000256" key="6">
    <source>
        <dbReference type="ARBA" id="ARBA00023125"/>
    </source>
</evidence>
<feature type="compositionally biased region" description="Polar residues" evidence="11">
    <location>
        <begin position="808"/>
        <end position="824"/>
    </location>
</feature>
<dbReference type="Gene3D" id="1.10.8.60">
    <property type="match status" value="1"/>
</dbReference>
<evidence type="ECO:0000256" key="9">
    <source>
        <dbReference type="ARBA" id="ARBA00043975"/>
    </source>
</evidence>
<evidence type="ECO:0000256" key="5">
    <source>
        <dbReference type="ARBA" id="ARBA00022840"/>
    </source>
</evidence>
<dbReference type="SUPFAM" id="SSF52540">
    <property type="entry name" value="P-loop containing nucleoside triphosphate hydrolases"/>
    <property type="match status" value="1"/>
</dbReference>
<dbReference type="SMART" id="SM00382">
    <property type="entry name" value="AAA"/>
    <property type="match status" value="1"/>
</dbReference>
<feature type="region of interest" description="Disordered" evidence="11">
    <location>
        <begin position="862"/>
        <end position="913"/>
    </location>
</feature>
<proteinExistence type="inferred from homology"/>
<dbReference type="FunFam" id="1.10.8.60:FF:000074">
    <property type="entry name" value="Chromosome transmission fidelity protein 18"/>
    <property type="match status" value="1"/>
</dbReference>
<evidence type="ECO:0000256" key="1">
    <source>
        <dbReference type="ARBA" id="ARBA00004123"/>
    </source>
</evidence>
<reference evidence="13" key="2">
    <citation type="journal article" date="2022" name="Hortic Res">
        <title>The genome of Dioscorea zingiberensis sheds light on the biosynthesis, origin and evolution of the medicinally important diosgenin saponins.</title>
        <authorList>
            <person name="Li Y."/>
            <person name="Tan C."/>
            <person name="Li Z."/>
            <person name="Guo J."/>
            <person name="Li S."/>
            <person name="Chen X."/>
            <person name="Wang C."/>
            <person name="Dai X."/>
            <person name="Yang H."/>
            <person name="Song W."/>
            <person name="Hou L."/>
            <person name="Xu J."/>
            <person name="Tong Z."/>
            <person name="Xu A."/>
            <person name="Yuan X."/>
            <person name="Wang W."/>
            <person name="Yang Q."/>
            <person name="Chen L."/>
            <person name="Sun Z."/>
            <person name="Wang K."/>
            <person name="Pan B."/>
            <person name="Chen J."/>
            <person name="Bao Y."/>
            <person name="Liu F."/>
            <person name="Qi X."/>
            <person name="Gang D.R."/>
            <person name="Wen J."/>
            <person name="Li J."/>
        </authorList>
    </citation>
    <scope>NUCLEOTIDE SEQUENCE</scope>
    <source>
        <strain evidence="13">Dzin_1.0</strain>
    </source>
</reference>
<evidence type="ECO:0000259" key="12">
    <source>
        <dbReference type="SMART" id="SM00382"/>
    </source>
</evidence>
<keyword evidence="5" id="KW-0067">ATP-binding</keyword>
<evidence type="ECO:0000256" key="10">
    <source>
        <dbReference type="ARBA" id="ARBA00069525"/>
    </source>
</evidence>
<dbReference type="PANTHER" id="PTHR46765:SF1">
    <property type="entry name" value="P-LOOP CONTAINING NUCLEOSIDE TRIPHOSPHATE HYDROLASES SUPERFAMILY PROTEIN"/>
    <property type="match status" value="1"/>
</dbReference>
<keyword evidence="6" id="KW-0238">DNA-binding</keyword>
<dbReference type="Proteomes" id="UP001085076">
    <property type="component" value="Miscellaneous, Linkage group lg01"/>
</dbReference>
<dbReference type="GO" id="GO:0016887">
    <property type="term" value="F:ATP hydrolysis activity"/>
    <property type="evidence" value="ECO:0007669"/>
    <property type="project" value="InterPro"/>
</dbReference>
<dbReference type="InterPro" id="IPR003959">
    <property type="entry name" value="ATPase_AAA_core"/>
</dbReference>
<feature type="compositionally biased region" description="Acidic residues" evidence="11">
    <location>
        <begin position="1"/>
        <end position="11"/>
    </location>
</feature>
<organism evidence="13 14">
    <name type="scientific">Dioscorea zingiberensis</name>
    <dbReference type="NCBI Taxonomy" id="325984"/>
    <lineage>
        <taxon>Eukaryota</taxon>
        <taxon>Viridiplantae</taxon>
        <taxon>Streptophyta</taxon>
        <taxon>Embryophyta</taxon>
        <taxon>Tracheophyta</taxon>
        <taxon>Spermatophyta</taxon>
        <taxon>Magnoliopsida</taxon>
        <taxon>Liliopsida</taxon>
        <taxon>Dioscoreales</taxon>
        <taxon>Dioscoreaceae</taxon>
        <taxon>Dioscorea</taxon>
    </lineage>
</organism>
<comment type="similarity">
    <text evidence="9">Belongs to the activator 1 small subunits family. CTF18 subfamily.</text>
</comment>
<dbReference type="InterPro" id="IPR027417">
    <property type="entry name" value="P-loop_NTPase"/>
</dbReference>
<comment type="subcellular location">
    <subcellularLocation>
        <location evidence="1">Nucleus</location>
    </subcellularLocation>
</comment>
<dbReference type="CDD" id="cd18140">
    <property type="entry name" value="HLD_clamp_RFC"/>
    <property type="match status" value="1"/>
</dbReference>
<dbReference type="GO" id="GO:0005634">
    <property type="term" value="C:nucleus"/>
    <property type="evidence" value="ECO:0007669"/>
    <property type="project" value="UniProtKB-SubCell"/>
</dbReference>
<keyword evidence="7" id="KW-0539">Nucleus</keyword>
<dbReference type="PANTHER" id="PTHR46765">
    <property type="entry name" value="P-LOOP CONTAINING NUCLEOSIDE TRIPHOSPHATE HYDROLASES SUPERFAMILY PROTEIN"/>
    <property type="match status" value="1"/>
</dbReference>
<evidence type="ECO:0000256" key="2">
    <source>
        <dbReference type="ARBA" id="ARBA00011480"/>
    </source>
</evidence>
<feature type="region of interest" description="Disordered" evidence="11">
    <location>
        <begin position="40"/>
        <end position="75"/>
    </location>
</feature>
<comment type="subunit">
    <text evidence="2">Heterotetramer of subunits RFC2, RFC3, RFC4 and RFC5 that can form a complex with RFC1.</text>
</comment>
<dbReference type="GO" id="GO:0006260">
    <property type="term" value="P:DNA replication"/>
    <property type="evidence" value="ECO:0007669"/>
    <property type="project" value="UniProtKB-KW"/>
</dbReference>
<keyword evidence="14" id="KW-1185">Reference proteome</keyword>
<evidence type="ECO:0000256" key="11">
    <source>
        <dbReference type="SAM" id="MobiDB-lite"/>
    </source>
</evidence>
<sequence length="951" mass="106967">MDIPDPEELEWLESNSFYPEEEDGEEFIIPEDDEEVQEIPALEIRDPTSDTEVQVSRKRPLSVDDGVCNGDSGSKRRALEDEDWLRYSPPKHVVSDESTKADDPLVSVTEEIISRFASDIQGDCMPVTGPCGDRVYAKLSSGEKAGGQKLPHRGKPSNVLLSVPINVLMERLEQETFQKTLRECFDSPNCENQTVTHTVTEQLWVDKYAPNSFTELLSNEQTNREVLLWLKQWDSCVFGSQIRATADDVLTALHRHSSISQHENLSENKSFNRNRRVPFVNQSLKHSNVMDREDVNRKDISDAWNRKFIINQPPEQKVLLLCGPPGLGKTTLAHVAAKHCGYRVVEINASDDRSSSTIEAKILDVVQMDSVMADSKPKCLVIDEIDGALGEGKGAVEVILKMVNTEKKSNVEKGTVGQEVQPGKSSSKKGRKTATLLRPVICICNDLYAPALRQLRQVAKVHIFVQPTISRVVNRLKYICNREGFRTNSIALSALAEYTECDIRSCLNTLQFLNKKKVNLNVLDIGSQVVGRKDISRSSFDVWKEVFQKRKSKCGRKSLNDYNGLGHLDFLYSLIANRGDYELTMDGIHENFLQLSYHDPKMQKTARCLDMLGVSDSLLHYILRTQQMSLQAYQPPIAVSLSYLIAQVERPNIEWPKSIPRCRALLMENKDLLKSWQNKISPSISRHMSIESFVEDVVSPFLYILSPQTLRPVALHLLSEREKYDLAQLVDTMVSYSLTYKNSKPEPMQKLFKFGTSDDALVPSLDPPINNFVNFKDYQSEHSGLSVTMKQVLLHEVEKQRILRESIGKSTNSTEKSSNVNQTTSTLDAQVIPVVKTTTVSAENGSKTAAALTQTQKILSINPKPGSVPNKNLPVTGKNFKSPANRKRPSGNLTNFFDRVRKGDSTNSEDTGEVLHNAATTERDSRPLIFKYNEGFTNAVKRPVKVRELLL</sequence>
<dbReference type="EMBL" id="JAGGNH010000001">
    <property type="protein sequence ID" value="KAJ0984088.1"/>
    <property type="molecule type" value="Genomic_DNA"/>
</dbReference>
<dbReference type="Gene3D" id="3.40.50.300">
    <property type="entry name" value="P-loop containing nucleotide triphosphate hydrolases"/>
    <property type="match status" value="1"/>
</dbReference>
<accession>A0A9D5D2U4</accession>
<feature type="region of interest" description="Disordered" evidence="11">
    <location>
        <begin position="1"/>
        <end position="23"/>
    </location>
</feature>
<dbReference type="AlphaFoldDB" id="A0A9D5D2U4"/>